<feature type="transmembrane region" description="Helical" evidence="1">
    <location>
        <begin position="113"/>
        <end position="137"/>
    </location>
</feature>
<dbReference type="Proteomes" id="UP001528912">
    <property type="component" value="Unassembled WGS sequence"/>
</dbReference>
<dbReference type="Pfam" id="PF00174">
    <property type="entry name" value="Oxidored_molyb"/>
    <property type="match status" value="1"/>
</dbReference>
<feature type="transmembrane region" description="Helical" evidence="1">
    <location>
        <begin position="143"/>
        <end position="169"/>
    </location>
</feature>
<sequence>MLPRPPEEPPSWWPSADPGPTRGGALTARLGVLAGSSLLVCFVTGLISHYLGHPWSWLPPPARPAWLYRLTQGIHVITGIATIPLVLAKLWSVQHRLRQWPPARSVAHAAERASVGLLVAAVLLELVTGLLNVLQYYPWPWDFVAVHFATAWLVIGSVALHVAVQLPAIRDGLATPLSRRGTTRGLSRRGVLGSIGLGVGTVVATTVGQVVGPLAPLALLAPRRPDRAPDQDLPVNRTAAAAGVGTAARASTYRLEVRGRTERSFTVSELESLPSQRRSLPIACVEGWSRNAHWQGPSLLDLVASVGGGASSQVTVTSLEDGPYAVSSIRDGQLRGALLATHLNGQRLSLDHGYPVRLIAPGRTGEQQTKWVTRIEVS</sequence>
<keyword evidence="4" id="KW-1185">Reference proteome</keyword>
<comment type="caution">
    <text evidence="3">The sequence shown here is derived from an EMBL/GenBank/DDBJ whole genome shotgun (WGS) entry which is preliminary data.</text>
</comment>
<dbReference type="InterPro" id="IPR000572">
    <property type="entry name" value="OxRdtase_Mopterin-bd_dom"/>
</dbReference>
<dbReference type="EMBL" id="JAROAV010000001">
    <property type="protein sequence ID" value="MDF8262686.1"/>
    <property type="molecule type" value="Genomic_DNA"/>
</dbReference>
<dbReference type="Gene3D" id="3.90.420.10">
    <property type="entry name" value="Oxidoreductase, molybdopterin-binding domain"/>
    <property type="match status" value="1"/>
</dbReference>
<keyword evidence="1" id="KW-1133">Transmembrane helix</keyword>
<evidence type="ECO:0000256" key="1">
    <source>
        <dbReference type="SAM" id="Phobius"/>
    </source>
</evidence>
<feature type="domain" description="Oxidoreductase molybdopterin-binding" evidence="2">
    <location>
        <begin position="249"/>
        <end position="378"/>
    </location>
</feature>
<organism evidence="3 4">
    <name type="scientific">Luteipulveratus flavus</name>
    <dbReference type="NCBI Taxonomy" id="3031728"/>
    <lineage>
        <taxon>Bacteria</taxon>
        <taxon>Bacillati</taxon>
        <taxon>Actinomycetota</taxon>
        <taxon>Actinomycetes</taxon>
        <taxon>Micrococcales</taxon>
        <taxon>Dermacoccaceae</taxon>
        <taxon>Luteipulveratus</taxon>
    </lineage>
</organism>
<protein>
    <submittedName>
        <fullName evidence="3">Molybdopterin-dependent oxidoreductase</fullName>
    </submittedName>
</protein>
<dbReference type="InterPro" id="IPR036374">
    <property type="entry name" value="OxRdtase_Mopterin-bd_sf"/>
</dbReference>
<dbReference type="PANTHER" id="PTHR43032:SF2">
    <property type="entry name" value="BLL0505 PROTEIN"/>
    <property type="match status" value="1"/>
</dbReference>
<reference evidence="3 4" key="1">
    <citation type="submission" date="2023-03" db="EMBL/GenBank/DDBJ databases">
        <title>YIM 133296 draft genome.</title>
        <authorList>
            <person name="Xiong L."/>
        </authorList>
    </citation>
    <scope>NUCLEOTIDE SEQUENCE [LARGE SCALE GENOMIC DNA]</scope>
    <source>
        <strain evidence="3 4">YIM 133296</strain>
    </source>
</reference>
<dbReference type="PANTHER" id="PTHR43032">
    <property type="entry name" value="PROTEIN-METHIONINE-SULFOXIDE REDUCTASE"/>
    <property type="match status" value="1"/>
</dbReference>
<feature type="transmembrane region" description="Helical" evidence="1">
    <location>
        <begin position="30"/>
        <end position="52"/>
    </location>
</feature>
<keyword evidence="1" id="KW-0812">Transmembrane</keyword>
<keyword evidence="1" id="KW-0472">Membrane</keyword>
<gene>
    <name evidence="3" type="ORF">P4R38_00315</name>
</gene>
<name>A0ABT6C253_9MICO</name>
<dbReference type="CDD" id="cd00321">
    <property type="entry name" value="SO_family_Moco"/>
    <property type="match status" value="1"/>
</dbReference>
<evidence type="ECO:0000313" key="3">
    <source>
        <dbReference type="EMBL" id="MDF8262686.1"/>
    </source>
</evidence>
<accession>A0ABT6C253</accession>
<feature type="transmembrane region" description="Helical" evidence="1">
    <location>
        <begin position="190"/>
        <end position="215"/>
    </location>
</feature>
<dbReference type="SUPFAM" id="SSF81342">
    <property type="entry name" value="Transmembrane di-heme cytochromes"/>
    <property type="match status" value="1"/>
</dbReference>
<proteinExistence type="predicted"/>
<evidence type="ECO:0000313" key="4">
    <source>
        <dbReference type="Proteomes" id="UP001528912"/>
    </source>
</evidence>
<dbReference type="RefSeq" id="WP_277190472.1">
    <property type="nucleotide sequence ID" value="NZ_JAROAV010000001.1"/>
</dbReference>
<dbReference type="InterPro" id="IPR016174">
    <property type="entry name" value="Di-haem_cyt_TM"/>
</dbReference>
<feature type="transmembrane region" description="Helical" evidence="1">
    <location>
        <begin position="72"/>
        <end position="92"/>
    </location>
</feature>
<evidence type="ECO:0000259" key="2">
    <source>
        <dbReference type="Pfam" id="PF00174"/>
    </source>
</evidence>
<dbReference type="SUPFAM" id="SSF56524">
    <property type="entry name" value="Oxidoreductase molybdopterin-binding domain"/>
    <property type="match status" value="1"/>
</dbReference>